<keyword evidence="3" id="KW-1185">Reference proteome</keyword>
<protein>
    <recommendedName>
        <fullName evidence="1">pPIWI-RE RNaseH domain-containing protein</fullName>
    </recommendedName>
</protein>
<dbReference type="Pfam" id="PF13032">
    <property type="entry name" value="RNaseH_pPIWI_RE"/>
    <property type="match status" value="1"/>
</dbReference>
<name>A0A7W5CC78_9BACL</name>
<feature type="domain" description="pPIWI-RE RNaseH" evidence="1">
    <location>
        <begin position="8"/>
        <end position="76"/>
    </location>
</feature>
<evidence type="ECO:0000313" key="3">
    <source>
        <dbReference type="Proteomes" id="UP000518605"/>
    </source>
</evidence>
<organism evidence="2 3">
    <name type="scientific">Paenibacillus endophyticus</name>
    <dbReference type="NCBI Taxonomy" id="1294268"/>
    <lineage>
        <taxon>Bacteria</taxon>
        <taxon>Bacillati</taxon>
        <taxon>Bacillota</taxon>
        <taxon>Bacilli</taxon>
        <taxon>Bacillales</taxon>
        <taxon>Paenibacillaceae</taxon>
        <taxon>Paenibacillus</taxon>
    </lineage>
</organism>
<sequence>MDTIQIKKTKTKYANPSEFFRQPKNTEYIPLGFTDERERDLAALLVQDLRDIGITFGTHTAQPYPFHMLRSLKKYMNQTAYTQWEIEPEFSEGNE</sequence>
<dbReference type="InterPro" id="IPR024996">
    <property type="entry name" value="RNaseH_pPIWI_RE"/>
</dbReference>
<accession>A0A7W5CC78</accession>
<dbReference type="EMBL" id="JACHXW010000021">
    <property type="protein sequence ID" value="MBB3155028.1"/>
    <property type="molecule type" value="Genomic_DNA"/>
</dbReference>
<reference evidence="2 3" key="1">
    <citation type="submission" date="2020-08" db="EMBL/GenBank/DDBJ databases">
        <title>Genomic Encyclopedia of Type Strains, Phase III (KMG-III): the genomes of soil and plant-associated and newly described type strains.</title>
        <authorList>
            <person name="Whitman W."/>
        </authorList>
    </citation>
    <scope>NUCLEOTIDE SEQUENCE [LARGE SCALE GENOMIC DNA]</scope>
    <source>
        <strain evidence="2 3">CECT 8234</strain>
    </source>
</reference>
<dbReference type="Proteomes" id="UP000518605">
    <property type="component" value="Unassembled WGS sequence"/>
</dbReference>
<gene>
    <name evidence="2" type="ORF">FHS16_005135</name>
</gene>
<evidence type="ECO:0000313" key="2">
    <source>
        <dbReference type="EMBL" id="MBB3155028.1"/>
    </source>
</evidence>
<dbReference type="AlphaFoldDB" id="A0A7W5CC78"/>
<evidence type="ECO:0000259" key="1">
    <source>
        <dbReference type="Pfam" id="PF13032"/>
    </source>
</evidence>
<comment type="caution">
    <text evidence="2">The sequence shown here is derived from an EMBL/GenBank/DDBJ whole genome shotgun (WGS) entry which is preliminary data.</text>
</comment>
<proteinExistence type="predicted"/>